<evidence type="ECO:0000313" key="2">
    <source>
        <dbReference type="Proteomes" id="UP000595437"/>
    </source>
</evidence>
<gene>
    <name evidence="1" type="ORF">FKW44_012317</name>
</gene>
<evidence type="ECO:0000313" key="1">
    <source>
        <dbReference type="EMBL" id="QQP51091.1"/>
    </source>
</evidence>
<name>A0A7T8HJT5_CALRO</name>
<feature type="non-terminal residue" evidence="1">
    <location>
        <position position="70"/>
    </location>
</feature>
<organism evidence="1 2">
    <name type="scientific">Caligus rogercresseyi</name>
    <name type="common">Sea louse</name>
    <dbReference type="NCBI Taxonomy" id="217165"/>
    <lineage>
        <taxon>Eukaryota</taxon>
        <taxon>Metazoa</taxon>
        <taxon>Ecdysozoa</taxon>
        <taxon>Arthropoda</taxon>
        <taxon>Crustacea</taxon>
        <taxon>Multicrustacea</taxon>
        <taxon>Hexanauplia</taxon>
        <taxon>Copepoda</taxon>
        <taxon>Siphonostomatoida</taxon>
        <taxon>Caligidae</taxon>
        <taxon>Caligus</taxon>
    </lineage>
</organism>
<reference evidence="2" key="1">
    <citation type="submission" date="2021-01" db="EMBL/GenBank/DDBJ databases">
        <title>Caligus Genome Assembly.</title>
        <authorList>
            <person name="Gallardo-Escarate C."/>
        </authorList>
    </citation>
    <scope>NUCLEOTIDE SEQUENCE [LARGE SCALE GENOMIC DNA]</scope>
</reference>
<keyword evidence="2" id="KW-1185">Reference proteome</keyword>
<accession>A0A7T8HJT5</accession>
<dbReference type="AlphaFoldDB" id="A0A7T8HJT5"/>
<dbReference type="EMBL" id="CP045897">
    <property type="protein sequence ID" value="QQP51091.1"/>
    <property type="molecule type" value="Genomic_DNA"/>
</dbReference>
<proteinExistence type="predicted"/>
<protein>
    <submittedName>
        <fullName evidence="1">Uncharacterized protein</fullName>
    </submittedName>
</protein>
<dbReference type="Proteomes" id="UP000595437">
    <property type="component" value="Chromosome 8"/>
</dbReference>
<sequence>MEEVHHRQELGSLGGDIGNEARVACNTVGDGHDDSVSTEDLVLTKDGSVLITLFLSREVVSGLGIQDGVV</sequence>